<comment type="function">
    <text evidence="9">Involved in the biosynthesis of ADP-glucose, a building block required for the elongation reactions to produce glycogen. Catalyzes the reaction between ATP and alpha-D-glucose 1-phosphate (G1P) to produce pyrophosphate and ADP-Glc.</text>
</comment>
<dbReference type="InterPro" id="IPR029044">
    <property type="entry name" value="Nucleotide-diphossugar_trans"/>
</dbReference>
<dbReference type="HAMAP" id="MF_00624">
    <property type="entry name" value="GlgC"/>
    <property type="match status" value="1"/>
</dbReference>
<evidence type="ECO:0000256" key="1">
    <source>
        <dbReference type="ARBA" id="ARBA00010443"/>
    </source>
</evidence>
<dbReference type="NCBIfam" id="NF002023">
    <property type="entry name" value="PRK00844.1"/>
    <property type="match status" value="1"/>
</dbReference>
<sequence>MQTDRIIAFVMAGGQGSRLQPLTTARSKPSVPFGARYRIVDFVLSNLVNSQIQTIYLLVQYKSQSLIEHVRKAWTISPLLQSQFVTVVPPQMMSGTHWFQGTADAVNQNIALIEEHRPDLVAVFGADHIYRMDIRQMVDFHKARNSDVTIAALPVPLAEASSFGVIAADEEGRINAFEEKPANPSPLPGDPTMAFASMGNYIFDAKVLMQALRECEAAGESDFGQHVLPRLLNTHRLFAYDFATNVIPGVHPYETPVYWRDVGSIDAYFDAHKDVLGAEPAFDMFNPEWPVFSSGYQGPVARVLGGELRNTLLGAATMIHDGARLTNSIIRRETVIEEDVVLEDCIIMDYVRICRGARLRNVIVDRHNVIEAGDRIGFDPVKDQQRFHVSAGGVTVVPMGRVSYFARDIRGTGRGGYSE</sequence>
<dbReference type="PROSITE" id="PS00810">
    <property type="entry name" value="ADP_GLC_PYROPHOSPH_3"/>
    <property type="match status" value="1"/>
</dbReference>
<dbReference type="InterPro" id="IPR056818">
    <property type="entry name" value="GlmU/GlgC-like_hexapep"/>
</dbReference>
<dbReference type="GO" id="GO:0008878">
    <property type="term" value="F:glucose-1-phosphate adenylyltransferase activity"/>
    <property type="evidence" value="ECO:0007669"/>
    <property type="project" value="UniProtKB-UniRule"/>
</dbReference>
<comment type="subunit">
    <text evidence="9">Homotetramer.</text>
</comment>
<dbReference type="EMBL" id="FNNZ01000002">
    <property type="protein sequence ID" value="SDW19060.1"/>
    <property type="molecule type" value="Genomic_DNA"/>
</dbReference>
<name>A0A1H2RIR3_THIRO</name>
<keyword evidence="4 9" id="KW-0548">Nucleotidyltransferase</keyword>
<feature type="site" description="Could play a key role in the communication between the regulatory and the substrate sites" evidence="9">
    <location>
        <position position="60"/>
    </location>
</feature>
<dbReference type="AlphaFoldDB" id="A0A1H2RIR3"/>
<reference evidence="13" key="1">
    <citation type="submission" date="2016-10" db="EMBL/GenBank/DDBJ databases">
        <authorList>
            <person name="Varghese N."/>
            <person name="Submissions S."/>
        </authorList>
    </citation>
    <scope>NUCLEOTIDE SEQUENCE [LARGE SCALE GENOMIC DNA]</scope>
    <source>
        <strain evidence="13">DSM 217</strain>
    </source>
</reference>
<dbReference type="SUPFAM" id="SSF51161">
    <property type="entry name" value="Trimeric LpxA-like enzymes"/>
    <property type="match status" value="1"/>
</dbReference>
<evidence type="ECO:0000259" key="11">
    <source>
        <dbReference type="Pfam" id="PF24894"/>
    </source>
</evidence>
<evidence type="ECO:0000256" key="5">
    <source>
        <dbReference type="ARBA" id="ARBA00022741"/>
    </source>
</evidence>
<keyword evidence="3 9" id="KW-0808">Transferase</keyword>
<dbReference type="Pfam" id="PF00483">
    <property type="entry name" value="NTP_transferase"/>
    <property type="match status" value="1"/>
</dbReference>
<keyword evidence="8 9" id="KW-0119">Carbohydrate metabolism</keyword>
<comment type="catalytic activity">
    <reaction evidence="9">
        <text>alpha-D-glucose 1-phosphate + ATP + H(+) = ADP-alpha-D-glucose + diphosphate</text>
        <dbReference type="Rhea" id="RHEA:12120"/>
        <dbReference type="ChEBI" id="CHEBI:15378"/>
        <dbReference type="ChEBI" id="CHEBI:30616"/>
        <dbReference type="ChEBI" id="CHEBI:33019"/>
        <dbReference type="ChEBI" id="CHEBI:57498"/>
        <dbReference type="ChEBI" id="CHEBI:58601"/>
        <dbReference type="EC" id="2.7.7.27"/>
    </reaction>
</comment>
<evidence type="ECO:0000259" key="10">
    <source>
        <dbReference type="Pfam" id="PF00483"/>
    </source>
</evidence>
<keyword evidence="13" id="KW-1185">Reference proteome</keyword>
<evidence type="ECO:0000313" key="13">
    <source>
        <dbReference type="Proteomes" id="UP000198816"/>
    </source>
</evidence>
<evidence type="ECO:0000256" key="7">
    <source>
        <dbReference type="ARBA" id="ARBA00023056"/>
    </source>
</evidence>
<evidence type="ECO:0000256" key="9">
    <source>
        <dbReference type="HAMAP-Rule" id="MF_00624"/>
    </source>
</evidence>
<keyword evidence="2 9" id="KW-0321">Glycogen metabolism</keyword>
<dbReference type="EC" id="2.7.7.27" evidence="9"/>
<comment type="caution">
    <text evidence="9">Lacks conserved residue(s) required for the propagation of feature annotation.</text>
</comment>
<dbReference type="OrthoDB" id="9801810at2"/>
<feature type="domain" description="Glucose-1-phosphate adenylyltransferase/Bifunctional protein GlmU-like C-terminal hexapeptide" evidence="11">
    <location>
        <begin position="306"/>
        <end position="397"/>
    </location>
</feature>
<evidence type="ECO:0000256" key="4">
    <source>
        <dbReference type="ARBA" id="ARBA00022695"/>
    </source>
</evidence>
<dbReference type="GO" id="GO:0005978">
    <property type="term" value="P:glycogen biosynthetic process"/>
    <property type="evidence" value="ECO:0007669"/>
    <property type="project" value="UniProtKB-UniRule"/>
</dbReference>
<dbReference type="Gene3D" id="3.90.550.10">
    <property type="entry name" value="Spore Coat Polysaccharide Biosynthesis Protein SpsA, Chain A"/>
    <property type="match status" value="1"/>
</dbReference>
<evidence type="ECO:0000313" key="12">
    <source>
        <dbReference type="EMBL" id="SDW19060.1"/>
    </source>
</evidence>
<feature type="binding site" evidence="9">
    <location>
        <position position="164"/>
    </location>
    <ligand>
        <name>alpha-D-glucose 1-phosphate</name>
        <dbReference type="ChEBI" id="CHEBI:58601"/>
    </ligand>
</feature>
<evidence type="ECO:0000256" key="6">
    <source>
        <dbReference type="ARBA" id="ARBA00022840"/>
    </source>
</evidence>
<comment type="pathway">
    <text evidence="9">Glycan biosynthesis; glycogen biosynthesis.</text>
</comment>
<protein>
    <recommendedName>
        <fullName evidence="9">Glucose-1-phosphate adenylyltransferase</fullName>
        <ecNumber evidence="9">2.7.7.27</ecNumber>
    </recommendedName>
    <alternativeName>
        <fullName evidence="9">ADP-glucose pyrophosphorylase</fullName>
        <shortName evidence="9">ADPGlc PPase</shortName>
    </alternativeName>
    <alternativeName>
        <fullName evidence="9">ADP-glucose synthase</fullName>
    </alternativeName>
</protein>
<dbReference type="InterPro" id="IPR023049">
    <property type="entry name" value="GlgC_bac"/>
</dbReference>
<gene>
    <name evidence="9" type="primary">glgC</name>
    <name evidence="12" type="ORF">SAMN05421783_10243</name>
</gene>
<dbReference type="CDD" id="cd02508">
    <property type="entry name" value="ADP_Glucose_PP"/>
    <property type="match status" value="1"/>
</dbReference>
<dbReference type="Proteomes" id="UP000198816">
    <property type="component" value="Unassembled WGS sequence"/>
</dbReference>
<keyword evidence="7 9" id="KW-0320">Glycogen biosynthesis</keyword>
<feature type="binding site" evidence="9">
    <location>
        <begin position="179"/>
        <end position="180"/>
    </location>
    <ligand>
        <name>alpha-D-glucose 1-phosphate</name>
        <dbReference type="ChEBI" id="CHEBI:58601"/>
    </ligand>
</feature>
<feature type="domain" description="Nucleotidyl transferase" evidence="10">
    <location>
        <begin position="8"/>
        <end position="275"/>
    </location>
</feature>
<dbReference type="GO" id="GO:0005524">
    <property type="term" value="F:ATP binding"/>
    <property type="evidence" value="ECO:0007669"/>
    <property type="project" value="UniProtKB-KW"/>
</dbReference>
<dbReference type="PANTHER" id="PTHR43523:SF2">
    <property type="entry name" value="GLUCOSE-1-PHOSPHATE ADENYLYLTRANSFERASE"/>
    <property type="match status" value="1"/>
</dbReference>
<keyword evidence="5 9" id="KW-0547">Nucleotide-binding</keyword>
<feature type="site" description="Could play a key role in the communication between the regulatory and the substrate sites" evidence="9">
    <location>
        <position position="98"/>
    </location>
</feature>
<dbReference type="InterPro" id="IPR011831">
    <property type="entry name" value="ADP-Glc_PPase"/>
</dbReference>
<accession>A0A1H2RIR3</accession>
<proteinExistence type="inferred from homology"/>
<dbReference type="PANTHER" id="PTHR43523">
    <property type="entry name" value="GLUCOSE-1-PHOSPHATE ADENYLYLTRANSFERASE-RELATED"/>
    <property type="match status" value="1"/>
</dbReference>
<dbReference type="UniPathway" id="UPA00164"/>
<dbReference type="Pfam" id="PF24894">
    <property type="entry name" value="Hexapep_GlmU"/>
    <property type="match status" value="1"/>
</dbReference>
<dbReference type="InterPro" id="IPR005836">
    <property type="entry name" value="ADP_Glu_pyroP_CS"/>
</dbReference>
<evidence type="ECO:0000256" key="2">
    <source>
        <dbReference type="ARBA" id="ARBA00022600"/>
    </source>
</evidence>
<keyword evidence="6 9" id="KW-0067">ATP-binding</keyword>
<dbReference type="CDD" id="cd04651">
    <property type="entry name" value="LbH_G1P_AT_C"/>
    <property type="match status" value="1"/>
</dbReference>
<evidence type="ECO:0000256" key="8">
    <source>
        <dbReference type="ARBA" id="ARBA00023277"/>
    </source>
</evidence>
<organism evidence="12 13">
    <name type="scientific">Thiocapsa roseopersicina</name>
    <dbReference type="NCBI Taxonomy" id="1058"/>
    <lineage>
        <taxon>Bacteria</taxon>
        <taxon>Pseudomonadati</taxon>
        <taxon>Pseudomonadota</taxon>
        <taxon>Gammaproteobacteria</taxon>
        <taxon>Chromatiales</taxon>
        <taxon>Chromatiaceae</taxon>
        <taxon>Thiocapsa</taxon>
    </lineage>
</organism>
<dbReference type="InterPro" id="IPR011004">
    <property type="entry name" value="Trimer_LpxA-like_sf"/>
</dbReference>
<feature type="binding site" evidence="9">
    <location>
        <position position="197"/>
    </location>
    <ligand>
        <name>alpha-D-glucose 1-phosphate</name>
        <dbReference type="ChEBI" id="CHEBI:58601"/>
    </ligand>
</feature>
<dbReference type="Gene3D" id="2.160.10.10">
    <property type="entry name" value="Hexapeptide repeat proteins"/>
    <property type="match status" value="1"/>
</dbReference>
<dbReference type="SUPFAM" id="SSF53448">
    <property type="entry name" value="Nucleotide-diphospho-sugar transferases"/>
    <property type="match status" value="1"/>
</dbReference>
<dbReference type="PROSITE" id="PS00808">
    <property type="entry name" value="ADP_GLC_PYROPHOSPH_1"/>
    <property type="match status" value="1"/>
</dbReference>
<evidence type="ECO:0000256" key="3">
    <source>
        <dbReference type="ARBA" id="ARBA00022679"/>
    </source>
</evidence>
<dbReference type="RefSeq" id="WP_093027968.1">
    <property type="nucleotide sequence ID" value="NZ_FNNZ01000002.1"/>
</dbReference>
<dbReference type="InterPro" id="IPR005835">
    <property type="entry name" value="NTP_transferase_dom"/>
</dbReference>
<comment type="similarity">
    <text evidence="1 9">Belongs to the bacterial/plant glucose-1-phosphate adenylyltransferase family.</text>
</comment>
<dbReference type="PROSITE" id="PS00809">
    <property type="entry name" value="ADP_GLC_PYROPHOSPH_2"/>
    <property type="match status" value="1"/>
</dbReference>
<dbReference type="STRING" id="1058.SAMN05421783_10243"/>